<dbReference type="Pfam" id="PF07670">
    <property type="entry name" value="Gate"/>
    <property type="match status" value="1"/>
</dbReference>
<dbReference type="Proteomes" id="UP000886891">
    <property type="component" value="Unassembled WGS sequence"/>
</dbReference>
<protein>
    <submittedName>
        <fullName evidence="3">Spore maturation protein</fullName>
    </submittedName>
</protein>
<feature type="transmembrane region" description="Helical" evidence="1">
    <location>
        <begin position="34"/>
        <end position="55"/>
    </location>
</feature>
<keyword evidence="1" id="KW-1133">Transmembrane helix</keyword>
<dbReference type="PANTHER" id="PTHR35793">
    <property type="entry name" value="INNER MEMBRANE PROTEIN YJIG"/>
    <property type="match status" value="1"/>
</dbReference>
<keyword evidence="1" id="KW-0472">Membrane</keyword>
<comment type="caution">
    <text evidence="3">The sequence shown here is derived from an EMBL/GenBank/DDBJ whole genome shotgun (WGS) entry which is preliminary data.</text>
</comment>
<dbReference type="InterPro" id="IPR011642">
    <property type="entry name" value="Gate_dom"/>
</dbReference>
<feature type="domain" description="Nucleoside transporter/FeoB GTPase Gate" evidence="2">
    <location>
        <begin position="39"/>
        <end position="138"/>
    </location>
</feature>
<gene>
    <name evidence="3" type="ORF">IAB14_04170</name>
</gene>
<reference evidence="3" key="1">
    <citation type="submission" date="2020-10" db="EMBL/GenBank/DDBJ databases">
        <authorList>
            <person name="Gilroy R."/>
        </authorList>
    </citation>
    <scope>NUCLEOTIDE SEQUENCE</scope>
    <source>
        <strain evidence="3">23406</strain>
    </source>
</reference>
<sequence>MNYLIPVLLLATFLYALIRRVSLFDSFTEGTREALQLTVSVLPYLAAIFLAIGLLRESGLGKSLADLLNPVFSLLQIPKELTELLILRPLSGSGSLVILEDIYSTYGVDSYPARVASVMMSGTDTVLYIAAVYFSTAKDKKTGLAIPISLLSALIGTVAACLLCRVL</sequence>
<evidence type="ECO:0000313" key="4">
    <source>
        <dbReference type="Proteomes" id="UP000886891"/>
    </source>
</evidence>
<dbReference type="PANTHER" id="PTHR35793:SF2">
    <property type="entry name" value="INNER MEMBRANE PROTEIN YJIG"/>
    <property type="match status" value="1"/>
</dbReference>
<dbReference type="InterPro" id="IPR052549">
    <property type="entry name" value="SpmB"/>
</dbReference>
<feature type="transmembrane region" description="Helical" evidence="1">
    <location>
        <begin position="115"/>
        <end position="134"/>
    </location>
</feature>
<accession>A0A9D1SXL0</accession>
<evidence type="ECO:0000259" key="2">
    <source>
        <dbReference type="Pfam" id="PF07670"/>
    </source>
</evidence>
<keyword evidence="1" id="KW-0812">Transmembrane</keyword>
<evidence type="ECO:0000256" key="1">
    <source>
        <dbReference type="SAM" id="Phobius"/>
    </source>
</evidence>
<name>A0A9D1SXL0_9FIRM</name>
<feature type="transmembrane region" description="Helical" evidence="1">
    <location>
        <begin position="146"/>
        <end position="166"/>
    </location>
</feature>
<proteinExistence type="predicted"/>
<reference evidence="3" key="2">
    <citation type="journal article" date="2021" name="PeerJ">
        <title>Extensive microbial diversity within the chicken gut microbiome revealed by metagenomics and culture.</title>
        <authorList>
            <person name="Gilroy R."/>
            <person name="Ravi A."/>
            <person name="Getino M."/>
            <person name="Pursley I."/>
            <person name="Horton D.L."/>
            <person name="Alikhan N.F."/>
            <person name="Baker D."/>
            <person name="Gharbi K."/>
            <person name="Hall N."/>
            <person name="Watson M."/>
            <person name="Adriaenssens E.M."/>
            <person name="Foster-Nyarko E."/>
            <person name="Jarju S."/>
            <person name="Secka A."/>
            <person name="Antonio M."/>
            <person name="Oren A."/>
            <person name="Chaudhuri R.R."/>
            <person name="La Ragione R."/>
            <person name="Hildebrand F."/>
            <person name="Pallen M.J."/>
        </authorList>
    </citation>
    <scope>NUCLEOTIDE SEQUENCE</scope>
    <source>
        <strain evidence="3">23406</strain>
    </source>
</reference>
<dbReference type="AlphaFoldDB" id="A0A9D1SXL0"/>
<dbReference type="EMBL" id="DVOH01000030">
    <property type="protein sequence ID" value="HIV00294.1"/>
    <property type="molecule type" value="Genomic_DNA"/>
</dbReference>
<organism evidence="3 4">
    <name type="scientific">Candidatus Stercoripulliclostridium merdipullorum</name>
    <dbReference type="NCBI Taxonomy" id="2840952"/>
    <lineage>
        <taxon>Bacteria</taxon>
        <taxon>Bacillati</taxon>
        <taxon>Bacillota</taxon>
        <taxon>Clostridia</taxon>
        <taxon>Eubacteriales</taxon>
        <taxon>Candidatus Stercoripulliclostridium</taxon>
    </lineage>
</organism>
<dbReference type="GO" id="GO:0005886">
    <property type="term" value="C:plasma membrane"/>
    <property type="evidence" value="ECO:0007669"/>
    <property type="project" value="TreeGrafter"/>
</dbReference>
<evidence type="ECO:0000313" key="3">
    <source>
        <dbReference type="EMBL" id="HIV00294.1"/>
    </source>
</evidence>